<evidence type="ECO:0000256" key="1">
    <source>
        <dbReference type="SAM" id="MobiDB-lite"/>
    </source>
</evidence>
<feature type="region of interest" description="Disordered" evidence="1">
    <location>
        <begin position="564"/>
        <end position="597"/>
    </location>
</feature>
<keyword evidence="4" id="KW-1185">Reference proteome</keyword>
<feature type="domain" description="CBM21" evidence="2">
    <location>
        <begin position="313"/>
        <end position="422"/>
    </location>
</feature>
<dbReference type="Pfam" id="PF03370">
    <property type="entry name" value="CBM_21"/>
    <property type="match status" value="1"/>
</dbReference>
<dbReference type="InterPro" id="IPR050782">
    <property type="entry name" value="PP1_regulatory_subunit_3"/>
</dbReference>
<feature type="region of interest" description="Disordered" evidence="1">
    <location>
        <begin position="721"/>
        <end position="760"/>
    </location>
</feature>
<sequence>MIATLSATSQIRARPPMPERSFTLSSNSAGSPLPLIPRRTPSRAQTTPAPTGSAVKVVVHESSPARTSHPTSTFTIGTSESPDDASETGSPTASDAVNGPSPTPRVKKQRRARPASPTQSPPEQPASAVLHEKGNSRQAPIDGLPTTEKKRSPASHPMLYDPSQPLRINLDALKSRTLSASHIEGLPSSSSPLPSGSFTLQPPPLVRNKSGQLVKSSLKGSRPGTPGRSLTVMTRASPSKSEPTTPKAVHFDAQLEHVKLFLAEQKPLAVSRDGSPTDDTSGTESDFPSFIYGSADERRVRRALSMRAIDMPAFVDKTADVALEKLELAPGAESINGTARVRNIAFHKQLAVRFTLDSWQTTSEVAGRYAEAVDNAFDRFAFSIRLNDLARIESKTLVLALRYTVDGQELWDNNRTHNYHIVFSTAPQPREQKGRRGAALGSQEDEDSASDVADLKRKLERVVRAREVGDSQQPILARRAPSRSAPVTAMRPEHNLPSATTPTATTIHAPRPTAPARRRRSPPSSRSGSSSSSENERPLEFKTGGSGFGARYDLGSSLRAPWKANHQHHVHQHPPHPHHSHSHSHQHQHQQGHHTHTRMNSYPALVTSPSTIPWPEKLTTSPPGALGRHAPHGLGPLRTQSLGSPRDLDDEDEAGLQFRRVVGRGDDENVRPELGSGGGGYFGVRAKGVHGHAHVYAHGGPRNHSRGADAGGAHLSLAMGVRRTPPGTPMNATKALEGEEDQRKDSPALVRSPRMVSPGGGLSARSISFPPMDGSIFVSPTASPIAPVAVPPVVLGIAAAAGLGLEASADGVVTGIGGQNGAREGSDAGLGMGIGLGGGNAASGNRKNLAVEVPGADRDSEDALTPTFLSSSGSSRSSTPSPTEAFMMNKLTGGLDGAGWSQPADYHQFLDRFCFYTGADSPMPARPHGEGSVDDLVALTNQSPRLTPFGSASEQLFNGAGVAGSGIPRAASDDALACRSGSATPTMASAPKPGVAVLEPIPAA</sequence>
<accession>A0ABR3IWA5</accession>
<feature type="compositionally biased region" description="Polar residues" evidence="1">
    <location>
        <begin position="231"/>
        <end position="244"/>
    </location>
</feature>
<protein>
    <recommendedName>
        <fullName evidence="2">CBM21 domain-containing protein</fullName>
    </recommendedName>
</protein>
<proteinExistence type="predicted"/>
<feature type="region of interest" description="Disordered" evidence="1">
    <location>
        <begin position="1"/>
        <end position="164"/>
    </location>
</feature>
<gene>
    <name evidence="3" type="ORF">HGRIS_013675</name>
</gene>
<name>A0ABR3IWA5_9AGAR</name>
<comment type="caution">
    <text evidence="3">The sequence shown here is derived from an EMBL/GenBank/DDBJ whole genome shotgun (WGS) entry which is preliminary data.</text>
</comment>
<feature type="compositionally biased region" description="Low complexity" evidence="1">
    <location>
        <begin position="185"/>
        <end position="197"/>
    </location>
</feature>
<feature type="region of interest" description="Disordered" evidence="1">
    <location>
        <begin position="424"/>
        <end position="453"/>
    </location>
</feature>
<feature type="region of interest" description="Disordered" evidence="1">
    <location>
        <begin position="269"/>
        <end position="288"/>
    </location>
</feature>
<feature type="region of interest" description="Disordered" evidence="1">
    <location>
        <begin position="620"/>
        <end position="650"/>
    </location>
</feature>
<feature type="compositionally biased region" description="Low complexity" evidence="1">
    <location>
        <begin position="865"/>
        <end position="883"/>
    </location>
</feature>
<dbReference type="PANTHER" id="PTHR12307">
    <property type="entry name" value="PROTEIN PHOSPHATASE 1 REGULATORY SUBUNIT"/>
    <property type="match status" value="1"/>
</dbReference>
<feature type="compositionally biased region" description="Polar residues" evidence="1">
    <location>
        <begin position="64"/>
        <end position="80"/>
    </location>
</feature>
<organism evidence="3 4">
    <name type="scientific">Hohenbuehelia grisea</name>
    <dbReference type="NCBI Taxonomy" id="104357"/>
    <lineage>
        <taxon>Eukaryota</taxon>
        <taxon>Fungi</taxon>
        <taxon>Dikarya</taxon>
        <taxon>Basidiomycota</taxon>
        <taxon>Agaricomycotina</taxon>
        <taxon>Agaricomycetes</taxon>
        <taxon>Agaricomycetidae</taxon>
        <taxon>Agaricales</taxon>
        <taxon>Pleurotineae</taxon>
        <taxon>Pleurotaceae</taxon>
        <taxon>Hohenbuehelia</taxon>
    </lineage>
</organism>
<feature type="region of interest" description="Disordered" evidence="1">
    <location>
        <begin position="855"/>
        <end position="883"/>
    </location>
</feature>
<dbReference type="InterPro" id="IPR038175">
    <property type="entry name" value="CBM21_dom_sf"/>
</dbReference>
<dbReference type="InterPro" id="IPR005036">
    <property type="entry name" value="CBM21_dom"/>
</dbReference>
<dbReference type="Proteomes" id="UP001556367">
    <property type="component" value="Unassembled WGS sequence"/>
</dbReference>
<evidence type="ECO:0000313" key="3">
    <source>
        <dbReference type="EMBL" id="KAL0947586.1"/>
    </source>
</evidence>
<reference evidence="4" key="1">
    <citation type="submission" date="2024-06" db="EMBL/GenBank/DDBJ databases">
        <title>Multi-omics analyses provide insights into the biosynthesis of the anticancer antibiotic pleurotin in Hohenbuehelia grisea.</title>
        <authorList>
            <person name="Weaver J.A."/>
            <person name="Alberti F."/>
        </authorList>
    </citation>
    <scope>NUCLEOTIDE SEQUENCE [LARGE SCALE GENOMIC DNA]</scope>
    <source>
        <strain evidence="4">T-177</strain>
    </source>
</reference>
<feature type="compositionally biased region" description="Low complexity" evidence="1">
    <location>
        <begin position="522"/>
        <end position="533"/>
    </location>
</feature>
<evidence type="ECO:0000313" key="4">
    <source>
        <dbReference type="Proteomes" id="UP001556367"/>
    </source>
</evidence>
<feature type="compositionally biased region" description="Basic residues" evidence="1">
    <location>
        <begin position="565"/>
        <end position="597"/>
    </location>
</feature>
<dbReference type="PROSITE" id="PS51159">
    <property type="entry name" value="CBM21"/>
    <property type="match status" value="1"/>
</dbReference>
<feature type="region of interest" description="Disordered" evidence="1">
    <location>
        <begin position="465"/>
        <end position="548"/>
    </location>
</feature>
<dbReference type="Gene3D" id="2.60.40.2440">
    <property type="entry name" value="Carbohydrate binding type-21 domain"/>
    <property type="match status" value="1"/>
</dbReference>
<feature type="region of interest" description="Disordered" evidence="1">
    <location>
        <begin position="183"/>
        <end position="246"/>
    </location>
</feature>
<feature type="compositionally biased region" description="Polar residues" evidence="1">
    <location>
        <begin position="277"/>
        <end position="286"/>
    </location>
</feature>
<dbReference type="EMBL" id="JASNQZ010000015">
    <property type="protein sequence ID" value="KAL0947586.1"/>
    <property type="molecule type" value="Genomic_DNA"/>
</dbReference>
<feature type="compositionally biased region" description="Low complexity" evidence="1">
    <location>
        <begin position="497"/>
        <end position="515"/>
    </location>
</feature>
<evidence type="ECO:0000259" key="2">
    <source>
        <dbReference type="PROSITE" id="PS51159"/>
    </source>
</evidence>
<feature type="compositionally biased region" description="Polar residues" evidence="1">
    <location>
        <begin position="1"/>
        <end position="11"/>
    </location>
</feature>
<feature type="compositionally biased region" description="Polar residues" evidence="1">
    <location>
        <begin position="209"/>
        <end position="219"/>
    </location>
</feature>
<dbReference type="PANTHER" id="PTHR12307:SF36">
    <property type="entry name" value="GLYCOGEN-BINDING SUBUNIT 76A"/>
    <property type="match status" value="1"/>
</dbReference>